<name>A0A1N6FV21_9LACT</name>
<comment type="similarity">
    <text evidence="1">Belongs to the IS150/IS1296 orfA family.</text>
</comment>
<reference evidence="6" key="1">
    <citation type="submission" date="2016-11" db="EMBL/GenBank/DDBJ databases">
        <authorList>
            <person name="Jaros S."/>
            <person name="Januszkiewicz K."/>
            <person name="Wedrychowicz H."/>
        </authorList>
    </citation>
    <scope>NUCLEOTIDE SEQUENCE [LARGE SCALE GENOMIC DNA]</scope>
    <source>
        <strain evidence="6">313</strain>
    </source>
</reference>
<accession>A0A1N6FV21</accession>
<feature type="domain" description="Insertion element IS150 protein InsJ-like helix-turn-helix" evidence="3">
    <location>
        <begin position="69"/>
        <end position="119"/>
    </location>
</feature>
<dbReference type="InterPro" id="IPR052057">
    <property type="entry name" value="IS150/IS1296_orfA-like"/>
</dbReference>
<evidence type="ECO:0000313" key="9">
    <source>
        <dbReference type="Proteomes" id="UP000184758"/>
    </source>
</evidence>
<dbReference type="InterPro" id="IPR055247">
    <property type="entry name" value="InsJ-like_HTH"/>
</dbReference>
<evidence type="ECO:0000313" key="8">
    <source>
        <dbReference type="EMBL" id="SIO26398.1"/>
    </source>
</evidence>
<dbReference type="SUPFAM" id="SSF46689">
    <property type="entry name" value="Homeodomain-like"/>
    <property type="match status" value="1"/>
</dbReference>
<dbReference type="PANTHER" id="PTHR33795">
    <property type="entry name" value="INSERTION ELEMENT IS150 PROTEIN INSJ"/>
    <property type="match status" value="1"/>
</dbReference>
<dbReference type="InterPro" id="IPR010921">
    <property type="entry name" value="Trp_repressor/repl_initiator"/>
</dbReference>
<reference evidence="9" key="2">
    <citation type="submission" date="2016-11" db="EMBL/GenBank/DDBJ databases">
        <authorList>
            <person name="Varghese N."/>
            <person name="Submissions S."/>
        </authorList>
    </citation>
    <scope>NUCLEOTIDE SEQUENCE [LARGE SCALE GENOMIC DNA]</scope>
    <source>
        <strain evidence="9">313</strain>
    </source>
</reference>
<dbReference type="STRING" id="28230.SAMN05878443_0002"/>
<dbReference type="EMBL" id="FSRN01000001">
    <property type="protein sequence ID" value="SIO10923.1"/>
    <property type="molecule type" value="Genomic_DNA"/>
</dbReference>
<evidence type="ECO:0000256" key="1">
    <source>
        <dbReference type="ARBA" id="ARBA00038232"/>
    </source>
</evidence>
<dbReference type="Proteomes" id="UP000184758">
    <property type="component" value="Unassembled WGS sequence"/>
</dbReference>
<evidence type="ECO:0000313" key="7">
    <source>
        <dbReference type="EMBL" id="SIO10923.1"/>
    </source>
</evidence>
<dbReference type="PANTHER" id="PTHR33795:SF1">
    <property type="entry name" value="INSERTION ELEMENT IS150 PROTEIN INSJ"/>
    <property type="match status" value="1"/>
</dbReference>
<dbReference type="EMBL" id="FSRN01000001">
    <property type="protein sequence ID" value="SIO26398.1"/>
    <property type="molecule type" value="Genomic_DNA"/>
</dbReference>
<gene>
    <name evidence="4" type="ORF">SAMN05878443_0002</name>
    <name evidence="5" type="ORF">SAMN05878443_0520</name>
    <name evidence="6" type="ORF">SAMN05878443_0839</name>
    <name evidence="7" type="ORF">SAMN05878443_1419</name>
    <name evidence="8" type="ORF">SAMN05878443_2268</name>
</gene>
<dbReference type="AlphaFoldDB" id="A0A1N6FV21"/>
<dbReference type="OrthoDB" id="9781005at2"/>
<evidence type="ECO:0000256" key="2">
    <source>
        <dbReference type="SAM" id="MobiDB-lite"/>
    </source>
</evidence>
<dbReference type="InterPro" id="IPR036388">
    <property type="entry name" value="WH-like_DNA-bd_sf"/>
</dbReference>
<feature type="region of interest" description="Disordered" evidence="2">
    <location>
        <begin position="113"/>
        <end position="139"/>
    </location>
</feature>
<evidence type="ECO:0000313" key="4">
    <source>
        <dbReference type="EMBL" id="SIN82733.1"/>
    </source>
</evidence>
<protein>
    <submittedName>
        <fullName evidence="6">Transposase</fullName>
    </submittedName>
</protein>
<dbReference type="GO" id="GO:0043565">
    <property type="term" value="F:sequence-specific DNA binding"/>
    <property type="evidence" value="ECO:0007669"/>
    <property type="project" value="InterPro"/>
</dbReference>
<evidence type="ECO:0000313" key="5">
    <source>
        <dbReference type="EMBL" id="SIN92710.1"/>
    </source>
</evidence>
<proteinExistence type="inferred from homology"/>
<evidence type="ECO:0000259" key="3">
    <source>
        <dbReference type="Pfam" id="PF13518"/>
    </source>
</evidence>
<organism evidence="6 9">
    <name type="scientific">Carnobacterium alterfunditum</name>
    <dbReference type="NCBI Taxonomy" id="28230"/>
    <lineage>
        <taxon>Bacteria</taxon>
        <taxon>Bacillati</taxon>
        <taxon>Bacillota</taxon>
        <taxon>Bacilli</taxon>
        <taxon>Lactobacillales</taxon>
        <taxon>Carnobacteriaceae</taxon>
        <taxon>Carnobacterium</taxon>
    </lineage>
</organism>
<dbReference type="EMBL" id="FSRN01000001">
    <property type="protein sequence ID" value="SIN99072.1"/>
    <property type="molecule type" value="Genomic_DNA"/>
</dbReference>
<feature type="compositionally biased region" description="Basic residues" evidence="2">
    <location>
        <begin position="113"/>
        <end position="129"/>
    </location>
</feature>
<dbReference type="RefSeq" id="WP_034546224.1">
    <property type="nucleotide sequence ID" value="NZ_FSRN01000001.1"/>
</dbReference>
<dbReference type="EMBL" id="FSRN01000001">
    <property type="protein sequence ID" value="SIN82733.1"/>
    <property type="molecule type" value="Genomic_DNA"/>
</dbReference>
<sequence length="188" mass="21573">MTKYSEEFKLQVVQEYLNGPLGFQLLAKKYALSSTTPLNNWVKAYRKLGLDGLKRKQTKAAYSVQFKVDVLHFIKQTGTSYSDTAITFGMNNPSLIANWNQAFQGKGIEGLKPHPKGRPSMTKKPKKQQLKPGTSADCSRQELEREIELLKLENAYLKKLKAFQKNPDVFLEKHKQQWHTNLKKKDSN</sequence>
<keyword evidence="9" id="KW-1185">Reference proteome</keyword>
<dbReference type="InterPro" id="IPR009057">
    <property type="entry name" value="Homeodomain-like_sf"/>
</dbReference>
<dbReference type="SUPFAM" id="SSF48295">
    <property type="entry name" value="TrpR-like"/>
    <property type="match status" value="1"/>
</dbReference>
<evidence type="ECO:0000313" key="6">
    <source>
        <dbReference type="EMBL" id="SIN99072.1"/>
    </source>
</evidence>
<dbReference type="eggNOG" id="COG2963">
    <property type="taxonomic scope" value="Bacteria"/>
</dbReference>
<dbReference type="Pfam" id="PF13518">
    <property type="entry name" value="HTH_28"/>
    <property type="match status" value="1"/>
</dbReference>
<dbReference type="Gene3D" id="1.10.10.10">
    <property type="entry name" value="Winged helix-like DNA-binding domain superfamily/Winged helix DNA-binding domain"/>
    <property type="match status" value="1"/>
</dbReference>
<dbReference type="EMBL" id="FSRN01000001">
    <property type="protein sequence ID" value="SIN92710.1"/>
    <property type="molecule type" value="Genomic_DNA"/>
</dbReference>